<name>A0A8H4VMY6_9AGAR</name>
<proteinExistence type="predicted"/>
<evidence type="ECO:0000313" key="1">
    <source>
        <dbReference type="EMBL" id="KAF4614010.1"/>
    </source>
</evidence>
<comment type="caution">
    <text evidence="1">The sequence shown here is derived from an EMBL/GenBank/DDBJ whole genome shotgun (WGS) entry which is preliminary data.</text>
</comment>
<dbReference type="EMBL" id="JAACJL010000045">
    <property type="protein sequence ID" value="KAF4614010.1"/>
    <property type="molecule type" value="Genomic_DNA"/>
</dbReference>
<reference evidence="1 2" key="1">
    <citation type="submission" date="2019-12" db="EMBL/GenBank/DDBJ databases">
        <authorList>
            <person name="Floudas D."/>
            <person name="Bentzer J."/>
            <person name="Ahren D."/>
            <person name="Johansson T."/>
            <person name="Persson P."/>
            <person name="Tunlid A."/>
        </authorList>
    </citation>
    <scope>NUCLEOTIDE SEQUENCE [LARGE SCALE GENOMIC DNA]</scope>
    <source>
        <strain evidence="1 2">CBS 102.39</strain>
    </source>
</reference>
<organism evidence="1 2">
    <name type="scientific">Agrocybe pediades</name>
    <dbReference type="NCBI Taxonomy" id="84607"/>
    <lineage>
        <taxon>Eukaryota</taxon>
        <taxon>Fungi</taxon>
        <taxon>Dikarya</taxon>
        <taxon>Basidiomycota</taxon>
        <taxon>Agaricomycotina</taxon>
        <taxon>Agaricomycetes</taxon>
        <taxon>Agaricomycetidae</taxon>
        <taxon>Agaricales</taxon>
        <taxon>Agaricineae</taxon>
        <taxon>Strophariaceae</taxon>
        <taxon>Agrocybe</taxon>
    </lineage>
</organism>
<dbReference type="Proteomes" id="UP000521872">
    <property type="component" value="Unassembled WGS sequence"/>
</dbReference>
<dbReference type="AlphaFoldDB" id="A0A8H4VMY6"/>
<evidence type="ECO:0000313" key="2">
    <source>
        <dbReference type="Proteomes" id="UP000521872"/>
    </source>
</evidence>
<gene>
    <name evidence="1" type="ORF">D9613_007434</name>
</gene>
<keyword evidence="2" id="KW-1185">Reference proteome</keyword>
<accession>A0A8H4VMY6</accession>
<protein>
    <submittedName>
        <fullName evidence="1">Uncharacterized protein</fullName>
    </submittedName>
</protein>
<sequence length="125" mass="14016">MVSFLQFLRNLVRGRRNSQPKSLGRADQHTIQYVMIFNHDVYFNHDQSTHRQHIGNVLNHDHSFHSSNNGNWMSNTVTNSLMENASTVITNGNSTGGFDGLADRLANADMDNVGPELVSQSSFPE</sequence>